<dbReference type="PATRIC" id="fig|68223.7.peg.8627"/>
<evidence type="ECO:0000313" key="1">
    <source>
        <dbReference type="EMBL" id="KJY30602.1"/>
    </source>
</evidence>
<dbReference type="EMBL" id="JZWV01000552">
    <property type="protein sequence ID" value="KJY30602.1"/>
    <property type="molecule type" value="Genomic_DNA"/>
</dbReference>
<keyword evidence="2" id="KW-1185">Reference proteome</keyword>
<organism evidence="1 2">
    <name type="scientific">Streptomyces katrae</name>
    <dbReference type="NCBI Taxonomy" id="68223"/>
    <lineage>
        <taxon>Bacteria</taxon>
        <taxon>Bacillati</taxon>
        <taxon>Actinomycetota</taxon>
        <taxon>Actinomycetes</taxon>
        <taxon>Kitasatosporales</taxon>
        <taxon>Streptomycetaceae</taxon>
        <taxon>Streptomyces</taxon>
    </lineage>
</organism>
<accession>A0A0F4J883</accession>
<reference evidence="1 2" key="1">
    <citation type="submission" date="2015-02" db="EMBL/GenBank/DDBJ databases">
        <authorList>
            <person name="Ju K.-S."/>
            <person name="Doroghazi J.R."/>
            <person name="Metcalf W."/>
        </authorList>
    </citation>
    <scope>NUCLEOTIDE SEQUENCE [LARGE SCALE GENOMIC DNA]</scope>
    <source>
        <strain evidence="1 2">NRRL ISP-5550</strain>
    </source>
</reference>
<proteinExistence type="predicted"/>
<sequence>MVTSATPWARATFGAVADQLTEAIPACLMEAHTRARHGHEGVHTQTLEAYGHGLYAAQYETLAAKLSPLSGAIARRLQNRTVMIIGGNVIYPIRYAKKDVPVTAARLRKAAGFRADLIRRHGPEPMQQVLDLGLEELDEEPLHPDVALLPPELRLIIVAYACSMDQGVMRIEWGSAELRREDRYLLWHHHEPLIPPTTPRAA</sequence>
<gene>
    <name evidence="1" type="ORF">VR44_20025</name>
</gene>
<protein>
    <submittedName>
        <fullName evidence="1">Uncharacterized protein</fullName>
    </submittedName>
</protein>
<dbReference type="AlphaFoldDB" id="A0A0F4J883"/>
<dbReference type="RefSeq" id="WP_045948922.1">
    <property type="nucleotide sequence ID" value="NZ_JZWV01000552.1"/>
</dbReference>
<dbReference type="OrthoDB" id="3518035at2"/>
<name>A0A0F4J883_9ACTN</name>
<comment type="caution">
    <text evidence="1">The sequence shown here is derived from an EMBL/GenBank/DDBJ whole genome shotgun (WGS) entry which is preliminary data.</text>
</comment>
<evidence type="ECO:0000313" key="2">
    <source>
        <dbReference type="Proteomes" id="UP000033551"/>
    </source>
</evidence>
<dbReference type="Proteomes" id="UP000033551">
    <property type="component" value="Unassembled WGS sequence"/>
</dbReference>